<dbReference type="Pfam" id="PF14244">
    <property type="entry name" value="Retrotran_gag_3"/>
    <property type="match status" value="1"/>
</dbReference>
<comment type="caution">
    <text evidence="2">The sequence shown here is derived from an EMBL/GenBank/DDBJ whole genome shotgun (WGS) entry which is preliminary data.</text>
</comment>
<evidence type="ECO:0000313" key="3">
    <source>
        <dbReference type="Proteomes" id="UP001443914"/>
    </source>
</evidence>
<accession>A0AAW1J6P4</accession>
<dbReference type="Proteomes" id="UP001443914">
    <property type="component" value="Unassembled WGS sequence"/>
</dbReference>
<keyword evidence="3" id="KW-1185">Reference proteome</keyword>
<reference evidence="2" key="1">
    <citation type="submission" date="2024-03" db="EMBL/GenBank/DDBJ databases">
        <title>WGS assembly of Saponaria officinalis var. Norfolk2.</title>
        <authorList>
            <person name="Jenkins J."/>
            <person name="Shu S."/>
            <person name="Grimwood J."/>
            <person name="Barry K."/>
            <person name="Goodstein D."/>
            <person name="Schmutz J."/>
            <person name="Leebens-Mack J."/>
            <person name="Osbourn A."/>
        </authorList>
    </citation>
    <scope>NUCLEOTIDE SEQUENCE [LARGE SCALE GENOMIC DNA]</scope>
    <source>
        <strain evidence="2">JIC</strain>
    </source>
</reference>
<organism evidence="2 3">
    <name type="scientific">Saponaria officinalis</name>
    <name type="common">Common soapwort</name>
    <name type="synonym">Lychnis saponaria</name>
    <dbReference type="NCBI Taxonomy" id="3572"/>
    <lineage>
        <taxon>Eukaryota</taxon>
        <taxon>Viridiplantae</taxon>
        <taxon>Streptophyta</taxon>
        <taxon>Embryophyta</taxon>
        <taxon>Tracheophyta</taxon>
        <taxon>Spermatophyta</taxon>
        <taxon>Magnoliopsida</taxon>
        <taxon>eudicotyledons</taxon>
        <taxon>Gunneridae</taxon>
        <taxon>Pentapetalae</taxon>
        <taxon>Caryophyllales</taxon>
        <taxon>Caryophyllaceae</taxon>
        <taxon>Caryophylleae</taxon>
        <taxon>Saponaria</taxon>
    </lineage>
</organism>
<dbReference type="AlphaFoldDB" id="A0AAW1J6P4"/>
<protein>
    <recommendedName>
        <fullName evidence="1">Retrotransposon Copia-like N-terminal domain-containing protein</fullName>
    </recommendedName>
</protein>
<feature type="domain" description="Retrotransposon Copia-like N-terminal" evidence="1">
    <location>
        <begin position="29"/>
        <end position="75"/>
    </location>
</feature>
<evidence type="ECO:0000259" key="1">
    <source>
        <dbReference type="Pfam" id="PF14244"/>
    </source>
</evidence>
<dbReference type="PANTHER" id="PTHR37610">
    <property type="entry name" value="CCHC-TYPE DOMAIN-CONTAINING PROTEIN"/>
    <property type="match status" value="1"/>
</dbReference>
<sequence length="237" mass="27413">MSNSEYSSQPNSSTTVGYEYYDDPFYLSSSDQPHLQIVGYSFDGTYFLNWKRDVVMVLTANKKEGFINGDCVLPPKNDKGYHQWLRCDLMVMKWILNSLEKSIRGNFMSVTFSKQLWIENCERYGEINGLELFQLKKELSSLVQNITSLVEYYGTLNRTWEQIDSLHPLPQCTCGVIDLCSCQLLKKIVTRDTNAKLIQLLMGLNSSYEAVRSHILSMEPFPQINKTLSMLQRIERQ</sequence>
<dbReference type="InterPro" id="IPR029472">
    <property type="entry name" value="Copia-like_N"/>
</dbReference>
<dbReference type="PANTHER" id="PTHR37610:SF40">
    <property type="entry name" value="OS01G0909600 PROTEIN"/>
    <property type="match status" value="1"/>
</dbReference>
<name>A0AAW1J6P4_SAPOF</name>
<proteinExistence type="predicted"/>
<evidence type="ECO:0000313" key="2">
    <source>
        <dbReference type="EMBL" id="KAK9698754.1"/>
    </source>
</evidence>
<dbReference type="EMBL" id="JBDFQZ010000008">
    <property type="protein sequence ID" value="KAK9698754.1"/>
    <property type="molecule type" value="Genomic_DNA"/>
</dbReference>
<gene>
    <name evidence="2" type="ORF">RND81_08G128600</name>
</gene>